<protein>
    <submittedName>
        <fullName evidence="1">Uncharacterized protein</fullName>
    </submittedName>
</protein>
<dbReference type="AlphaFoldDB" id="A0A2G9YXY0"/>
<dbReference type="EMBL" id="PCRQ01000075">
    <property type="protein sequence ID" value="PIP24077.1"/>
    <property type="molecule type" value="Genomic_DNA"/>
</dbReference>
<reference evidence="1 2" key="1">
    <citation type="submission" date="2017-09" db="EMBL/GenBank/DDBJ databases">
        <title>Depth-based differentiation of microbial function through sediment-hosted aquifers and enrichment of novel symbionts in the deep terrestrial subsurface.</title>
        <authorList>
            <person name="Probst A.J."/>
            <person name="Ladd B."/>
            <person name="Jarett J.K."/>
            <person name="Geller-Mcgrath D.E."/>
            <person name="Sieber C.M."/>
            <person name="Emerson J.B."/>
            <person name="Anantharaman K."/>
            <person name="Thomas B.C."/>
            <person name="Malmstrom R."/>
            <person name="Stieglmeier M."/>
            <person name="Klingl A."/>
            <person name="Woyke T."/>
            <person name="Ryan C.M."/>
            <person name="Banfield J.F."/>
        </authorList>
    </citation>
    <scope>NUCLEOTIDE SEQUENCE [LARGE SCALE GENOMIC DNA]</scope>
    <source>
        <strain evidence="1">CG23_combo_of_CG06-09_8_20_14_all_37_18</strain>
    </source>
</reference>
<dbReference type="Proteomes" id="UP000229952">
    <property type="component" value="Unassembled WGS sequence"/>
</dbReference>
<feature type="non-terminal residue" evidence="1">
    <location>
        <position position="1"/>
    </location>
</feature>
<accession>A0A2G9YXY0</accession>
<organism evidence="1 2">
    <name type="scientific">Candidatus Nealsonbacteria bacterium CG23_combo_of_CG06-09_8_20_14_all_37_18</name>
    <dbReference type="NCBI Taxonomy" id="1974720"/>
    <lineage>
        <taxon>Bacteria</taxon>
        <taxon>Candidatus Nealsoniibacteriota</taxon>
    </lineage>
</organism>
<sequence>YSNAFSSGSGRVYKITLGKPSVDFSAILVFTMEFTNMYMNAVIEQKPKESGDTAWVQKGDTIDVYTSNEQIKFLERRFEINTADWKKNNPIGYSGDQDFCLNIDSVSGECTITSITWELRNVAN</sequence>
<name>A0A2G9YXY0_9BACT</name>
<proteinExistence type="predicted"/>
<evidence type="ECO:0000313" key="1">
    <source>
        <dbReference type="EMBL" id="PIP24077.1"/>
    </source>
</evidence>
<comment type="caution">
    <text evidence="1">The sequence shown here is derived from an EMBL/GenBank/DDBJ whole genome shotgun (WGS) entry which is preliminary data.</text>
</comment>
<gene>
    <name evidence="1" type="ORF">COX35_02750</name>
</gene>
<evidence type="ECO:0000313" key="2">
    <source>
        <dbReference type="Proteomes" id="UP000229952"/>
    </source>
</evidence>